<gene>
    <name evidence="2" type="ORF">OHZ10_29170</name>
</gene>
<name>A0ABZ3DN66_9BURK</name>
<evidence type="ECO:0000259" key="1">
    <source>
        <dbReference type="Pfam" id="PF18013"/>
    </source>
</evidence>
<feature type="domain" description="Phage tail lysozyme" evidence="1">
    <location>
        <begin position="405"/>
        <end position="534"/>
    </location>
</feature>
<accession>A0ABZ3DN66</accession>
<dbReference type="RefSeq" id="WP_342705140.1">
    <property type="nucleotide sequence ID" value="NZ_CP109822.1"/>
</dbReference>
<evidence type="ECO:0000313" key="3">
    <source>
        <dbReference type="Proteomes" id="UP001448498"/>
    </source>
</evidence>
<dbReference type="InterPro" id="IPR041219">
    <property type="entry name" value="Phage_lysozyme2"/>
</dbReference>
<organism evidence="2 3">
    <name type="scientific">Burkholderia arboris</name>
    <dbReference type="NCBI Taxonomy" id="488730"/>
    <lineage>
        <taxon>Bacteria</taxon>
        <taxon>Pseudomonadati</taxon>
        <taxon>Pseudomonadota</taxon>
        <taxon>Betaproteobacteria</taxon>
        <taxon>Burkholderiales</taxon>
        <taxon>Burkholderiaceae</taxon>
        <taxon>Burkholderia</taxon>
        <taxon>Burkholderia cepacia complex</taxon>
    </lineage>
</organism>
<dbReference type="EMBL" id="CP109822">
    <property type="protein sequence ID" value="XAE50565.1"/>
    <property type="molecule type" value="Genomic_DNA"/>
</dbReference>
<dbReference type="Proteomes" id="UP001448498">
    <property type="component" value="Chromosome 3"/>
</dbReference>
<evidence type="ECO:0000313" key="2">
    <source>
        <dbReference type="EMBL" id="XAE50565.1"/>
    </source>
</evidence>
<protein>
    <submittedName>
        <fullName evidence="2">Phage tail tip lysozyme</fullName>
    </submittedName>
</protein>
<keyword evidence="3" id="KW-1185">Reference proteome</keyword>
<proteinExistence type="predicted"/>
<reference evidence="2 3" key="1">
    <citation type="submission" date="2022-10" db="EMBL/GenBank/DDBJ databases">
        <title>Genomic of Burkholderia cepacia PN-1.</title>
        <authorList>
            <person name="Yang Y."/>
            <person name="Guan H."/>
            <person name="Huang J."/>
        </authorList>
    </citation>
    <scope>NUCLEOTIDE SEQUENCE [LARGE SCALE GENOMIC DNA]</scope>
    <source>
        <strain evidence="2 3">PN-1</strain>
    </source>
</reference>
<dbReference type="Gene3D" id="1.10.530.10">
    <property type="match status" value="1"/>
</dbReference>
<dbReference type="Pfam" id="PF18013">
    <property type="entry name" value="Phage_lysozyme2"/>
    <property type="match status" value="1"/>
</dbReference>
<sequence length="584" mass="60664">MAAPVFQITINAVDKATAVARRVNDSIAKITKPIADVKSSVASFNKETGLDQLGKKFESVGKSAQTVARSVASIAPPLAAIVGVGSVAGIAAFATSWGRAAAEIANTSSVIGVTTTDLQRYRGAARVAGLSADAMTGSMQSLGDAFEDASAGRNNFVAGVLSDKGIGIHRLKDGTIDVVRGLHDVASAASKITNAQAQRKFLDIFGLGGIQAMIRRGTIDQFVSKFDELNATMSPEQIAQGEKFNQSMIALDASVDKLKNSVGSALAPALGRAVDEFARLADDYGPKIAHWIDNVDWDKTAKSIASVGEALGGVKGIALAVAAVTFAGPIAGLASMLVKATALSGVLMPLAANPIVAGALGLLYSQGLNKGEGDTRLTQPGDVWDGDPIGTRRRGGAAADSQTANVVNSLMLKGWTRQQASGIAANLWSESMYNPSAVGDNGHAYGIAQWHEDRQAAFKKLFGIDIRKSTLDQQLQFVDYELRNGSDKGARQAGNALMGSDNAAQAGAIVSRLYERPADADGEAAKRAQAADSIDSASRKNYGTQRLEVTIHMPGAPHGTRASVHSNGEVMATGQIGHSLLMGP</sequence>